<sequence length="97" mass="11093">MAEAHNINAFSLALNHDGLVVSYDEELLKQLIHANLHSYKRRYARFKNDFAVGIFPGNFQSLAFTLCILAGLSYLNIDLTFGLTYFLQNYFFGFIFG</sequence>
<dbReference type="Proteomes" id="UP000887540">
    <property type="component" value="Unplaced"/>
</dbReference>
<proteinExistence type="predicted"/>
<reference evidence="4" key="1">
    <citation type="submission" date="2022-11" db="UniProtKB">
        <authorList>
            <consortium name="WormBaseParasite"/>
        </authorList>
    </citation>
    <scope>IDENTIFICATION</scope>
</reference>
<keyword evidence="1" id="KW-1133">Transmembrane helix</keyword>
<protein>
    <submittedName>
        <fullName evidence="4">Carnitine O-palmitoyltransferase N-terminal domain-containing protein</fullName>
    </submittedName>
</protein>
<dbReference type="GO" id="GO:0003824">
    <property type="term" value="F:catalytic activity"/>
    <property type="evidence" value="ECO:0007669"/>
    <property type="project" value="UniProtKB-ARBA"/>
</dbReference>
<feature type="domain" description="Carnitine O-palmitoyltransferase N-terminal" evidence="2">
    <location>
        <begin position="1"/>
        <end position="47"/>
    </location>
</feature>
<dbReference type="Gene3D" id="6.10.250.1760">
    <property type="match status" value="1"/>
</dbReference>
<feature type="transmembrane region" description="Helical" evidence="1">
    <location>
        <begin position="79"/>
        <end position="96"/>
    </location>
</feature>
<keyword evidence="1" id="KW-0812">Transmembrane</keyword>
<organism evidence="3 4">
    <name type="scientific">Acrobeloides nanus</name>
    <dbReference type="NCBI Taxonomy" id="290746"/>
    <lineage>
        <taxon>Eukaryota</taxon>
        <taxon>Metazoa</taxon>
        <taxon>Ecdysozoa</taxon>
        <taxon>Nematoda</taxon>
        <taxon>Chromadorea</taxon>
        <taxon>Rhabditida</taxon>
        <taxon>Tylenchina</taxon>
        <taxon>Cephalobomorpha</taxon>
        <taxon>Cephaloboidea</taxon>
        <taxon>Cephalobidae</taxon>
        <taxon>Acrobeloides</taxon>
    </lineage>
</organism>
<evidence type="ECO:0000256" key="1">
    <source>
        <dbReference type="SAM" id="Phobius"/>
    </source>
</evidence>
<keyword evidence="1" id="KW-0472">Membrane</keyword>
<keyword evidence="3" id="KW-1185">Reference proteome</keyword>
<dbReference type="Pfam" id="PF16484">
    <property type="entry name" value="CPT_N"/>
    <property type="match status" value="1"/>
</dbReference>
<dbReference type="AlphaFoldDB" id="A0A914EMB0"/>
<dbReference type="WBParaSite" id="ACRNAN_scaffold924.g30114.t1">
    <property type="protein sequence ID" value="ACRNAN_scaffold924.g30114.t1"/>
    <property type="gene ID" value="ACRNAN_scaffold924.g30114"/>
</dbReference>
<evidence type="ECO:0000313" key="4">
    <source>
        <dbReference type="WBParaSite" id="ACRNAN_scaffold924.g30114.t1"/>
    </source>
</evidence>
<feature type="transmembrane region" description="Helical" evidence="1">
    <location>
        <begin position="50"/>
        <end position="73"/>
    </location>
</feature>
<name>A0A914EMB0_9BILA</name>
<dbReference type="InterPro" id="IPR032476">
    <property type="entry name" value="CPT_N"/>
</dbReference>
<evidence type="ECO:0000313" key="3">
    <source>
        <dbReference type="Proteomes" id="UP000887540"/>
    </source>
</evidence>
<accession>A0A914EMB0</accession>
<evidence type="ECO:0000259" key="2">
    <source>
        <dbReference type="Pfam" id="PF16484"/>
    </source>
</evidence>